<organism evidence="2 3">
    <name type="scientific">Caerostris extrusa</name>
    <name type="common">Bark spider</name>
    <name type="synonym">Caerostris bankana</name>
    <dbReference type="NCBI Taxonomy" id="172846"/>
    <lineage>
        <taxon>Eukaryota</taxon>
        <taxon>Metazoa</taxon>
        <taxon>Ecdysozoa</taxon>
        <taxon>Arthropoda</taxon>
        <taxon>Chelicerata</taxon>
        <taxon>Arachnida</taxon>
        <taxon>Araneae</taxon>
        <taxon>Araneomorphae</taxon>
        <taxon>Entelegynae</taxon>
        <taxon>Araneoidea</taxon>
        <taxon>Araneidae</taxon>
        <taxon>Caerostris</taxon>
    </lineage>
</organism>
<feature type="chain" id="PRO_5043708308" evidence="1">
    <location>
        <begin position="25"/>
        <end position="117"/>
    </location>
</feature>
<accession>A0AAV4WHW7</accession>
<keyword evidence="3" id="KW-1185">Reference proteome</keyword>
<proteinExistence type="predicted"/>
<evidence type="ECO:0000256" key="1">
    <source>
        <dbReference type="SAM" id="SignalP"/>
    </source>
</evidence>
<dbReference type="Proteomes" id="UP001054945">
    <property type="component" value="Unassembled WGS sequence"/>
</dbReference>
<reference evidence="2 3" key="1">
    <citation type="submission" date="2021-06" db="EMBL/GenBank/DDBJ databases">
        <title>Caerostris extrusa draft genome.</title>
        <authorList>
            <person name="Kono N."/>
            <person name="Arakawa K."/>
        </authorList>
    </citation>
    <scope>NUCLEOTIDE SEQUENCE [LARGE SCALE GENOMIC DNA]</scope>
</reference>
<feature type="signal peptide" evidence="1">
    <location>
        <begin position="1"/>
        <end position="24"/>
    </location>
</feature>
<evidence type="ECO:0000313" key="3">
    <source>
        <dbReference type="Proteomes" id="UP001054945"/>
    </source>
</evidence>
<dbReference type="AlphaFoldDB" id="A0AAV4WHW7"/>
<sequence length="117" mass="12846">MERSHAQGGHVLLLLRIKIVISSAFVPMACKFDDLDTARDLHFRSLDLTVIGVDFGRSTIGMVNLAVGEIPPLSTDEKAAQKSNASTRSSATTLPLSSDTTFFLSYFDDLHHFFLTT</sequence>
<keyword evidence="1" id="KW-0732">Signal</keyword>
<dbReference type="EMBL" id="BPLR01016063">
    <property type="protein sequence ID" value="GIY80940.1"/>
    <property type="molecule type" value="Genomic_DNA"/>
</dbReference>
<name>A0AAV4WHW7_CAEEX</name>
<gene>
    <name evidence="2" type="ORF">CEXT_307621</name>
</gene>
<protein>
    <submittedName>
        <fullName evidence="2">Uncharacterized protein</fullName>
    </submittedName>
</protein>
<comment type="caution">
    <text evidence="2">The sequence shown here is derived from an EMBL/GenBank/DDBJ whole genome shotgun (WGS) entry which is preliminary data.</text>
</comment>
<evidence type="ECO:0000313" key="2">
    <source>
        <dbReference type="EMBL" id="GIY80940.1"/>
    </source>
</evidence>